<dbReference type="InterPro" id="IPR014922">
    <property type="entry name" value="YdhG-like"/>
</dbReference>
<organism evidence="2 3">
    <name type="scientific">Persicobacter diffluens</name>
    <dbReference type="NCBI Taxonomy" id="981"/>
    <lineage>
        <taxon>Bacteria</taxon>
        <taxon>Pseudomonadati</taxon>
        <taxon>Bacteroidota</taxon>
        <taxon>Cytophagia</taxon>
        <taxon>Cytophagales</taxon>
        <taxon>Persicobacteraceae</taxon>
        <taxon>Persicobacter</taxon>
    </lineage>
</organism>
<comment type="caution">
    <text evidence="2">The sequence shown here is derived from an EMBL/GenBank/DDBJ whole genome shotgun (WGS) entry which is preliminary data.</text>
</comment>
<keyword evidence="3" id="KW-1185">Reference proteome</keyword>
<dbReference type="Proteomes" id="UP001310022">
    <property type="component" value="Unassembled WGS sequence"/>
</dbReference>
<dbReference type="EMBL" id="BQKE01000001">
    <property type="protein sequence ID" value="GJM60704.1"/>
    <property type="molecule type" value="Genomic_DNA"/>
</dbReference>
<accession>A0AAN4VV52</accession>
<proteinExistence type="predicted"/>
<dbReference type="Gene3D" id="3.90.1150.200">
    <property type="match status" value="1"/>
</dbReference>
<dbReference type="RefSeq" id="WP_338236405.1">
    <property type="nucleotide sequence ID" value="NZ_BQKE01000001.1"/>
</dbReference>
<sequence>MQYQVSTPEEYLEVLEEDWRKVKLLEVRALILSFSPKLEEFIHYKMLAYGGQEEYVFHLNAQKHYVGLYVGDIQKIDSSGSLLAEFDCGKGCIRIKRKDKVNAQNLGTFIEQALSLWREGKDLSC</sequence>
<reference evidence="2 3" key="1">
    <citation type="submission" date="2021-12" db="EMBL/GenBank/DDBJ databases">
        <title>Genome sequencing of bacteria with rrn-lacking chromosome and rrn-plasmid.</title>
        <authorList>
            <person name="Anda M."/>
            <person name="Iwasaki W."/>
        </authorList>
    </citation>
    <scope>NUCLEOTIDE SEQUENCE [LARGE SCALE GENOMIC DNA]</scope>
    <source>
        <strain evidence="2 3">NBRC 15940</strain>
    </source>
</reference>
<evidence type="ECO:0000313" key="3">
    <source>
        <dbReference type="Proteomes" id="UP001310022"/>
    </source>
</evidence>
<protein>
    <recommendedName>
        <fullName evidence="1">YdhG-like domain-containing protein</fullName>
    </recommendedName>
</protein>
<gene>
    <name evidence="2" type="ORF">PEDI_12560</name>
</gene>
<dbReference type="SUPFAM" id="SSF159888">
    <property type="entry name" value="YdhG-like"/>
    <property type="match status" value="1"/>
</dbReference>
<dbReference type="Pfam" id="PF08818">
    <property type="entry name" value="DUF1801"/>
    <property type="match status" value="1"/>
</dbReference>
<evidence type="ECO:0000259" key="1">
    <source>
        <dbReference type="Pfam" id="PF08818"/>
    </source>
</evidence>
<feature type="domain" description="YdhG-like" evidence="1">
    <location>
        <begin position="21"/>
        <end position="114"/>
    </location>
</feature>
<dbReference type="AlphaFoldDB" id="A0AAN4VV52"/>
<name>A0AAN4VV52_9BACT</name>
<evidence type="ECO:0000313" key="2">
    <source>
        <dbReference type="EMBL" id="GJM60704.1"/>
    </source>
</evidence>